<accession>A0A0M9DIF6</accession>
<dbReference type="AlphaFoldDB" id="A0A0M9DIF6"/>
<feature type="transmembrane region" description="Helical" evidence="1">
    <location>
        <begin position="43"/>
        <end position="64"/>
    </location>
</feature>
<feature type="transmembrane region" description="Helical" evidence="1">
    <location>
        <begin position="85"/>
        <end position="110"/>
    </location>
</feature>
<comment type="caution">
    <text evidence="2">The sequence shown here is derived from an EMBL/GenBank/DDBJ whole genome shotgun (WGS) entry which is preliminary data.</text>
</comment>
<dbReference type="PATRIC" id="fig|33935.3.peg.4021"/>
<evidence type="ECO:0000256" key="1">
    <source>
        <dbReference type="SAM" id="Phobius"/>
    </source>
</evidence>
<protein>
    <submittedName>
        <fullName evidence="2">Uncharacterized protein</fullName>
    </submittedName>
</protein>
<organism evidence="2 3">
    <name type="scientific">Lysinibacillus macroides</name>
    <dbReference type="NCBI Taxonomy" id="33935"/>
    <lineage>
        <taxon>Bacteria</taxon>
        <taxon>Bacillati</taxon>
        <taxon>Bacillota</taxon>
        <taxon>Bacilli</taxon>
        <taxon>Bacillales</taxon>
        <taxon>Bacillaceae</taxon>
        <taxon>Lysinibacillus</taxon>
    </lineage>
</organism>
<dbReference type="STRING" id="33935.ADM90_10595"/>
<keyword evidence="3" id="KW-1185">Reference proteome</keyword>
<name>A0A0M9DIF6_9BACI</name>
<dbReference type="Proteomes" id="UP000037977">
    <property type="component" value="Unassembled WGS sequence"/>
</dbReference>
<evidence type="ECO:0000313" key="3">
    <source>
        <dbReference type="Proteomes" id="UP000037977"/>
    </source>
</evidence>
<sequence>MENSRLLFAFDKKSMKGAFYVPFFMWGVALLGILFYASMEKDYYNHFIIVQGIFLPFCCWHLVYRYSELLVHGAEDTLFPYYRKWFFYDIARYGILYSFLLIVLLLIIGIKGGGGAAVFDNITLAHLPVLLLFYLFGGLALLFMMRSVELTLAIIFIYTVIEVVTLGTSGLPWPHIFIFLPPLPEDPEMTKKFTFLLLTTVSMALYVAKKIRLF</sequence>
<keyword evidence="1" id="KW-0472">Membrane</keyword>
<proteinExistence type="predicted"/>
<evidence type="ECO:0000313" key="2">
    <source>
        <dbReference type="EMBL" id="KOY82088.1"/>
    </source>
</evidence>
<feature type="transmembrane region" description="Helical" evidence="1">
    <location>
        <begin position="20"/>
        <end position="37"/>
    </location>
</feature>
<keyword evidence="1" id="KW-0812">Transmembrane</keyword>
<feature type="transmembrane region" description="Helical" evidence="1">
    <location>
        <begin position="150"/>
        <end position="173"/>
    </location>
</feature>
<reference evidence="2 3" key="1">
    <citation type="submission" date="2015-07" db="EMBL/GenBank/DDBJ databases">
        <title>Genome sequencing project for genomic taxonomy and phylogenomics of Bacillus-like bacteria.</title>
        <authorList>
            <person name="Liu B."/>
            <person name="Wang J."/>
            <person name="Zhu Y."/>
            <person name="Liu G."/>
            <person name="Chen Q."/>
            <person name="Chen Z."/>
            <person name="Che J."/>
            <person name="Ge C."/>
            <person name="Shi H."/>
            <person name="Pan Z."/>
            <person name="Liu X."/>
        </authorList>
    </citation>
    <scope>NUCLEOTIDE SEQUENCE [LARGE SCALE GENOMIC DNA]</scope>
    <source>
        <strain evidence="2 3">DSM 54</strain>
    </source>
</reference>
<dbReference type="OrthoDB" id="2972085at2"/>
<dbReference type="RefSeq" id="WP_053994992.1">
    <property type="nucleotide sequence ID" value="NZ_CP065643.1"/>
</dbReference>
<keyword evidence="1" id="KW-1133">Transmembrane helix</keyword>
<dbReference type="EMBL" id="LGCI01000006">
    <property type="protein sequence ID" value="KOY82088.1"/>
    <property type="molecule type" value="Genomic_DNA"/>
</dbReference>
<feature type="transmembrane region" description="Helical" evidence="1">
    <location>
        <begin position="122"/>
        <end position="143"/>
    </location>
</feature>
<gene>
    <name evidence="2" type="ORF">ADM90_10595</name>
</gene>
<feature type="transmembrane region" description="Helical" evidence="1">
    <location>
        <begin position="193"/>
        <end position="208"/>
    </location>
</feature>